<dbReference type="Proteomes" id="UP000075606">
    <property type="component" value="Unassembled WGS sequence"/>
</dbReference>
<feature type="transmembrane region" description="Helical" evidence="1">
    <location>
        <begin position="50"/>
        <end position="71"/>
    </location>
</feature>
<name>A0A150X3L4_9BACT</name>
<feature type="transmembrane region" description="Helical" evidence="1">
    <location>
        <begin position="20"/>
        <end position="38"/>
    </location>
</feature>
<keyword evidence="1" id="KW-0812">Transmembrane</keyword>
<dbReference type="AlphaFoldDB" id="A0A150X3L4"/>
<dbReference type="EMBL" id="LRPC01000028">
    <property type="protein sequence ID" value="KYG73325.1"/>
    <property type="molecule type" value="Genomic_DNA"/>
</dbReference>
<protein>
    <recommendedName>
        <fullName evidence="4">Potassium transporter KefB</fullName>
    </recommendedName>
</protein>
<evidence type="ECO:0000313" key="2">
    <source>
        <dbReference type="EMBL" id="KYG73325.1"/>
    </source>
</evidence>
<sequence length="111" mass="12262">MTNKNTSVAPPSLDTLKKRALIGAAIGLVLTSLFIFSADNADPAWSKLWFIKPLVLTPIATAMGGIFYFYVEQLFFFNGWKKPLAIIIGLIGFVVSLWLGMVLGFNGTYWN</sequence>
<feature type="transmembrane region" description="Helical" evidence="1">
    <location>
        <begin position="83"/>
        <end position="105"/>
    </location>
</feature>
<accession>A0A150X3L4</accession>
<organism evidence="2 3">
    <name type="scientific">Roseivirga spongicola</name>
    <dbReference type="NCBI Taxonomy" id="333140"/>
    <lineage>
        <taxon>Bacteria</taxon>
        <taxon>Pseudomonadati</taxon>
        <taxon>Bacteroidota</taxon>
        <taxon>Cytophagia</taxon>
        <taxon>Cytophagales</taxon>
        <taxon>Roseivirgaceae</taxon>
        <taxon>Roseivirga</taxon>
    </lineage>
</organism>
<dbReference type="RefSeq" id="WP_068221519.1">
    <property type="nucleotide sequence ID" value="NZ_CP139724.1"/>
</dbReference>
<keyword evidence="1" id="KW-1133">Transmembrane helix</keyword>
<evidence type="ECO:0008006" key="4">
    <source>
        <dbReference type="Google" id="ProtNLM"/>
    </source>
</evidence>
<dbReference type="STRING" id="333140.AWW68_11490"/>
<dbReference type="OrthoDB" id="770034at2"/>
<proteinExistence type="predicted"/>
<keyword evidence="3" id="KW-1185">Reference proteome</keyword>
<keyword evidence="1" id="KW-0472">Membrane</keyword>
<evidence type="ECO:0000313" key="3">
    <source>
        <dbReference type="Proteomes" id="UP000075606"/>
    </source>
</evidence>
<gene>
    <name evidence="2" type="ORF">AWW68_11490</name>
</gene>
<evidence type="ECO:0000256" key="1">
    <source>
        <dbReference type="SAM" id="Phobius"/>
    </source>
</evidence>
<comment type="caution">
    <text evidence="2">The sequence shown here is derived from an EMBL/GenBank/DDBJ whole genome shotgun (WGS) entry which is preliminary data.</text>
</comment>
<reference evidence="2 3" key="1">
    <citation type="submission" date="2016-01" db="EMBL/GenBank/DDBJ databases">
        <title>Genome sequencing of Roseivirga spongicola UST030701-084.</title>
        <authorList>
            <person name="Selvaratnam C."/>
            <person name="Thevarajoo S."/>
            <person name="Goh K.M."/>
            <person name="Ee R."/>
            <person name="Chan K.-G."/>
            <person name="Chong C.S."/>
        </authorList>
    </citation>
    <scope>NUCLEOTIDE SEQUENCE [LARGE SCALE GENOMIC DNA]</scope>
    <source>
        <strain evidence="2 3">UST030701-084</strain>
    </source>
</reference>